<dbReference type="Pfam" id="PF03070">
    <property type="entry name" value="TENA_THI-4"/>
    <property type="match status" value="1"/>
</dbReference>
<dbReference type="NCBIfam" id="TIGR02111">
    <property type="entry name" value="PQQ_syn_pqqC"/>
    <property type="match status" value="1"/>
</dbReference>
<dbReference type="PATRIC" id="fig|2064.6.peg.2940"/>
<evidence type="ECO:0000256" key="3">
    <source>
        <dbReference type="ARBA" id="ARBA00023002"/>
    </source>
</evidence>
<keyword evidence="2 4" id="KW-0884">PQQ biosynthesis</keyword>
<dbReference type="AlphaFoldDB" id="A0A0D0Q282"/>
<dbReference type="Gene3D" id="1.20.910.10">
    <property type="entry name" value="Heme oxygenase-like"/>
    <property type="match status" value="1"/>
</dbReference>
<evidence type="ECO:0000256" key="4">
    <source>
        <dbReference type="HAMAP-Rule" id="MF_00654"/>
    </source>
</evidence>
<comment type="pathway">
    <text evidence="1">Cofactor biosynthesis; thiamine diphosphate biosynthesis.</text>
</comment>
<proteinExistence type="inferred from homology"/>
<dbReference type="EMBL" id="JXZB01000002">
    <property type="protein sequence ID" value="KIQ65078.1"/>
    <property type="molecule type" value="Genomic_DNA"/>
</dbReference>
<name>A0A0D0Q282_KITGR</name>
<evidence type="ECO:0000313" key="6">
    <source>
        <dbReference type="EMBL" id="KIQ65078.1"/>
    </source>
</evidence>
<dbReference type="EC" id="1.3.3.11" evidence="4"/>
<dbReference type="PANTHER" id="PTHR40279:SF3">
    <property type="entry name" value="4-AMINOBENZOATE SYNTHASE"/>
    <property type="match status" value="1"/>
</dbReference>
<evidence type="ECO:0000256" key="2">
    <source>
        <dbReference type="ARBA" id="ARBA00022905"/>
    </source>
</evidence>
<evidence type="ECO:0000259" key="5">
    <source>
        <dbReference type="Pfam" id="PF03070"/>
    </source>
</evidence>
<feature type="domain" description="Thiaminase-2/PQQC" evidence="5">
    <location>
        <begin position="15"/>
        <end position="223"/>
    </location>
</feature>
<dbReference type="UniPathway" id="UPA00539"/>
<gene>
    <name evidence="4" type="primary">pqqC</name>
    <name evidence="6" type="ORF">TR51_13670</name>
</gene>
<dbReference type="STRING" id="2064.TR51_13670"/>
<keyword evidence="3 4" id="KW-0560">Oxidoreductase</keyword>
<evidence type="ECO:0000313" key="7">
    <source>
        <dbReference type="Proteomes" id="UP000032066"/>
    </source>
</evidence>
<dbReference type="GO" id="GO:0018189">
    <property type="term" value="P:pyrroloquinoline quinone biosynthetic process"/>
    <property type="evidence" value="ECO:0007669"/>
    <property type="project" value="UniProtKB-UniRule"/>
</dbReference>
<comment type="caution">
    <text evidence="6">The sequence shown here is derived from an EMBL/GenBank/DDBJ whole genome shotgun (WGS) entry which is preliminary data.</text>
</comment>
<dbReference type="GO" id="GO:0033732">
    <property type="term" value="F:pyrroloquinoline-quinone synthase activity"/>
    <property type="evidence" value="ECO:0007669"/>
    <property type="project" value="UniProtKB-EC"/>
</dbReference>
<comment type="function">
    <text evidence="4">Ring cyclization and eight-electron oxidation of 3a-(2-amino-2-carboxyethyl)-4,5-dioxo-4,5,6,7,8,9-hexahydroquinoline-7,9-dicarboxylic-acid to PQQ.</text>
</comment>
<keyword evidence="7" id="KW-1185">Reference proteome</keyword>
<reference evidence="6 7" key="1">
    <citation type="submission" date="2015-02" db="EMBL/GenBank/DDBJ databases">
        <title>Draft genome sequence of Kitasatospora griseola MF730-N6, a bafilomycin, terpentecin and satosporin producer.</title>
        <authorList>
            <person name="Arens J.C."/>
            <person name="Haltli B."/>
            <person name="Kerr R.G."/>
        </authorList>
    </citation>
    <scope>NUCLEOTIDE SEQUENCE [LARGE SCALE GENOMIC DNA]</scope>
    <source>
        <strain evidence="6 7">MF730-N6</strain>
    </source>
</reference>
<evidence type="ECO:0000256" key="1">
    <source>
        <dbReference type="ARBA" id="ARBA00004948"/>
    </source>
</evidence>
<comment type="similarity">
    <text evidence="4">Belongs to the PqqC family.</text>
</comment>
<accession>A0A0D0Q282</accession>
<comment type="catalytic activity">
    <reaction evidence="4">
        <text>6-(2-amino-2-carboxyethyl)-7,8-dioxo-1,2,3,4,7,8-hexahydroquinoline-2,4-dicarboxylate + 3 O2 = pyrroloquinoline quinone + 2 H2O2 + 2 H2O + H(+)</text>
        <dbReference type="Rhea" id="RHEA:10692"/>
        <dbReference type="ChEBI" id="CHEBI:15377"/>
        <dbReference type="ChEBI" id="CHEBI:15378"/>
        <dbReference type="ChEBI" id="CHEBI:15379"/>
        <dbReference type="ChEBI" id="CHEBI:16240"/>
        <dbReference type="ChEBI" id="CHEBI:58442"/>
        <dbReference type="ChEBI" id="CHEBI:58778"/>
        <dbReference type="EC" id="1.3.3.11"/>
    </reaction>
</comment>
<organism evidence="6 7">
    <name type="scientific">Kitasatospora griseola</name>
    <name type="common">Streptomyces griseolosporeus</name>
    <dbReference type="NCBI Taxonomy" id="2064"/>
    <lineage>
        <taxon>Bacteria</taxon>
        <taxon>Bacillati</taxon>
        <taxon>Actinomycetota</taxon>
        <taxon>Actinomycetes</taxon>
        <taxon>Kitasatosporales</taxon>
        <taxon>Streptomycetaceae</taxon>
        <taxon>Kitasatospora</taxon>
    </lineage>
</organism>
<dbReference type="InterPro" id="IPR039068">
    <property type="entry name" value="PqqC-like"/>
</dbReference>
<protein>
    <recommendedName>
        <fullName evidence="4">Pyrroloquinoline-quinone synthase</fullName>
        <ecNumber evidence="4">1.3.3.11</ecNumber>
    </recommendedName>
    <alternativeName>
        <fullName evidence="4">Coenzyme PQQ synthesis protein C</fullName>
    </alternativeName>
    <alternativeName>
        <fullName evidence="4">Pyrroloquinoline quinone biosynthesis protein C</fullName>
    </alternativeName>
</protein>
<dbReference type="RefSeq" id="WP_043911097.1">
    <property type="nucleotide sequence ID" value="NZ_JXZB01000002.1"/>
</dbReference>
<dbReference type="PANTHER" id="PTHR40279">
    <property type="entry name" value="PQQC-LIKE PROTEIN"/>
    <property type="match status" value="1"/>
</dbReference>
<sequence length="232" mass="26064">MTDRTPRTVPEFTAALQAHSESYWDTHPFHQRLHRGGLSEPELRSWIANRWYYQKWLPQKDAAVIANCPVPEVRRRWVQRLADQDGAAPDQGGNVDWLALAEAAGLSRAEVLDERHVLPGVRFATDAYVNFARTRPWIEAVAASLTELFSPDLMRDRLTALRTHYGWVEPAGLRYFEQRPAVADADSAHALGLVTEYCTSREQQDAALAALAFKCDVLWSMLDAIEHAAAAG</sequence>
<dbReference type="HAMAP" id="MF_00654">
    <property type="entry name" value="PQQ_syn_PqqC"/>
    <property type="match status" value="1"/>
</dbReference>
<dbReference type="SUPFAM" id="SSF48613">
    <property type="entry name" value="Heme oxygenase-like"/>
    <property type="match status" value="1"/>
</dbReference>
<dbReference type="InterPro" id="IPR004305">
    <property type="entry name" value="Thiaminase-2/PQQC"/>
</dbReference>
<dbReference type="InterPro" id="IPR016084">
    <property type="entry name" value="Haem_Oase-like_multi-hlx"/>
</dbReference>
<dbReference type="OrthoDB" id="9800756at2"/>
<dbReference type="InterPro" id="IPR011845">
    <property type="entry name" value="PqqC"/>
</dbReference>
<comment type="pathway">
    <text evidence="4">Cofactor biosynthesis; pyrroloquinoline quinone biosynthesis.</text>
</comment>
<dbReference type="Proteomes" id="UP000032066">
    <property type="component" value="Unassembled WGS sequence"/>
</dbReference>